<dbReference type="InterPro" id="IPR006626">
    <property type="entry name" value="PbH1"/>
</dbReference>
<evidence type="ECO:0000313" key="2">
    <source>
        <dbReference type="Proteomes" id="UP000251717"/>
    </source>
</evidence>
<evidence type="ECO:0000313" key="1">
    <source>
        <dbReference type="EMBL" id="PWB88229.1"/>
    </source>
</evidence>
<evidence type="ECO:0008006" key="3">
    <source>
        <dbReference type="Google" id="ProtNLM"/>
    </source>
</evidence>
<dbReference type="Gene3D" id="2.160.20.10">
    <property type="entry name" value="Single-stranded right-handed beta-helix, Pectin lyase-like"/>
    <property type="match status" value="1"/>
</dbReference>
<dbReference type="OrthoDB" id="385031at2157"/>
<dbReference type="SUPFAM" id="SSF51126">
    <property type="entry name" value="Pectin lyase-like"/>
    <property type="match status" value="2"/>
</dbReference>
<sequence>MRFNYKIFGLVMFVMLICCVSAASATDVDNITVTDDTDVIEIDEAVNSVDDVELEEVDEIVSTEPVTVTDENYGDYFDADGYMTTTSDLTFTGNFTSKSFGNFKINNAVTITAGEATFNNVGFDLLSRNIILDGANFLYDTNDARIYVYEDDDIVQNLNINVVAPEDEDYYGIFVDGASNVQILNNVITYTCNYLNTENYNHVIRVVGGNNVTVSRNNITAYLPLKNVDFYQPYPSIYTDLVAGVAVQSSSNFTFTYNRLEVNVSDTDYGYPTLDALIIVDSENAYIAHNNITEIDPITPEGDNNYLYAIDVYACNHITIDDNTIRLESKGGSIIPGTNNGTGTAYGIQLTGQHNVTISNNNIHTSNNGPNAGIYSQNFNGPTNLTIINNTIYSEGSADSSHSWSLVTGMELQDNEAYIAGNTITVYNKATYSPGDNVYGISFSQAGTAYPKFTITENTVNVINGMWAIYLQYSSGASANNNSLITDYYCGNAAVYYNGDIQISGNYCPNCNGVNCNCTH</sequence>
<dbReference type="EMBL" id="MZGS01000013">
    <property type="protein sequence ID" value="PWB88229.1"/>
    <property type="molecule type" value="Genomic_DNA"/>
</dbReference>
<keyword evidence="2" id="KW-1185">Reference proteome</keyword>
<organism evidence="1 2">
    <name type="scientific">Methanobrevibacter thaueri</name>
    <dbReference type="NCBI Taxonomy" id="190975"/>
    <lineage>
        <taxon>Archaea</taxon>
        <taxon>Methanobacteriati</taxon>
        <taxon>Methanobacteriota</taxon>
        <taxon>Methanomada group</taxon>
        <taxon>Methanobacteria</taxon>
        <taxon>Methanobacteriales</taxon>
        <taxon>Methanobacteriaceae</taxon>
        <taxon>Methanobrevibacter</taxon>
    </lineage>
</organism>
<dbReference type="SMART" id="SM00710">
    <property type="entry name" value="PbH1"/>
    <property type="match status" value="6"/>
</dbReference>
<dbReference type="Proteomes" id="UP000251717">
    <property type="component" value="Unassembled WGS sequence"/>
</dbReference>
<name>A0A315XSX7_9EURY</name>
<gene>
    <name evidence="1" type="ORF">MBBTH_01720</name>
</gene>
<proteinExistence type="predicted"/>
<comment type="caution">
    <text evidence="1">The sequence shown here is derived from an EMBL/GenBank/DDBJ whole genome shotgun (WGS) entry which is preliminary data.</text>
</comment>
<protein>
    <recommendedName>
        <fullName evidence="3">Right handed beta helix domain-containing protein</fullName>
    </recommendedName>
</protein>
<accession>A0A315XSX7</accession>
<dbReference type="RefSeq" id="WP_116591169.1">
    <property type="nucleotide sequence ID" value="NZ_MZGS01000013.1"/>
</dbReference>
<dbReference type="InterPro" id="IPR011050">
    <property type="entry name" value="Pectin_lyase_fold/virulence"/>
</dbReference>
<dbReference type="AlphaFoldDB" id="A0A315XSX7"/>
<reference evidence="1 2" key="1">
    <citation type="submission" date="2017-03" db="EMBL/GenBank/DDBJ databases">
        <title>Genome sequence of Methanobrevibacter thaueri.</title>
        <authorList>
            <person name="Poehlein A."/>
            <person name="Seedorf H."/>
            <person name="Daniel R."/>
        </authorList>
    </citation>
    <scope>NUCLEOTIDE SEQUENCE [LARGE SCALE GENOMIC DNA]</scope>
    <source>
        <strain evidence="1 2">DSM 11995</strain>
    </source>
</reference>
<dbReference type="InterPro" id="IPR012334">
    <property type="entry name" value="Pectin_lyas_fold"/>
</dbReference>